<keyword evidence="1" id="KW-0808">Transferase</keyword>
<protein>
    <submittedName>
        <fullName evidence="1">Glycosyl transferase</fullName>
    </submittedName>
</protein>
<accession>A0ABV0KDP2</accession>
<evidence type="ECO:0000313" key="1">
    <source>
        <dbReference type="EMBL" id="MEP1057356.1"/>
    </source>
</evidence>
<dbReference type="RefSeq" id="WP_190450324.1">
    <property type="nucleotide sequence ID" value="NZ_JAMPLM010000002.1"/>
</dbReference>
<dbReference type="SUPFAM" id="SSF53756">
    <property type="entry name" value="UDP-Glycosyltransferase/glycogen phosphorylase"/>
    <property type="match status" value="1"/>
</dbReference>
<reference evidence="1 2" key="1">
    <citation type="submission" date="2022-04" db="EMBL/GenBank/DDBJ databases">
        <title>Positive selection, recombination, and allopatry shape intraspecific diversity of widespread and dominant cyanobacteria.</title>
        <authorList>
            <person name="Wei J."/>
            <person name="Shu W."/>
            <person name="Hu C."/>
        </authorList>
    </citation>
    <scope>NUCLEOTIDE SEQUENCE [LARGE SCALE GENOMIC DNA]</scope>
    <source>
        <strain evidence="1 2">AS-A4</strain>
    </source>
</reference>
<keyword evidence="2" id="KW-1185">Reference proteome</keyword>
<dbReference type="EMBL" id="JAMPLM010000002">
    <property type="protein sequence ID" value="MEP1057356.1"/>
    <property type="molecule type" value="Genomic_DNA"/>
</dbReference>
<sequence length="360" mass="40306">MPRPILYLAITNHGFGHATRAASVAAAIQRLYPDVLLILVTTAPRWLLEAYIQTDFIHRPRAFDVGILQADSVTMDKPATLERLQQLRAQQNKLIASEVNFIKQNRVGLILADIPPLATLLAKAAQVPCWMMSNFGWDFIYRPWGGEFVDMADWIADCFSKCDRLFRLPLHEPMSAFPVIQDVGLTGGSPRYSVAQLRETFGLTASHDRTVLMTFGGLGLNEIPYQNLQQFSDWQFLTFDRNAPDLPNLIKITDNHYRPVDLMPVCGRLLSKPGYSTFAEACRLGTPIISITRDDFAEAAILLDGIQDYVPSQILAPSEFFEGNWDFLHQPLQPARSQPVLTDGNETIAQAAIDYLLTAV</sequence>
<dbReference type="InterPro" id="IPR053205">
    <property type="entry name" value="GHMP_kinase_L-arabinokinase"/>
</dbReference>
<dbReference type="GO" id="GO:0016740">
    <property type="term" value="F:transferase activity"/>
    <property type="evidence" value="ECO:0007669"/>
    <property type="project" value="UniProtKB-KW"/>
</dbReference>
<comment type="caution">
    <text evidence="1">The sequence shown here is derived from an EMBL/GenBank/DDBJ whole genome shotgun (WGS) entry which is preliminary data.</text>
</comment>
<proteinExistence type="predicted"/>
<evidence type="ECO:0000313" key="2">
    <source>
        <dbReference type="Proteomes" id="UP001476950"/>
    </source>
</evidence>
<organism evidence="1 2">
    <name type="scientific">Stenomitos frigidus AS-A4</name>
    <dbReference type="NCBI Taxonomy" id="2933935"/>
    <lineage>
        <taxon>Bacteria</taxon>
        <taxon>Bacillati</taxon>
        <taxon>Cyanobacteriota</taxon>
        <taxon>Cyanophyceae</taxon>
        <taxon>Leptolyngbyales</taxon>
        <taxon>Leptolyngbyaceae</taxon>
        <taxon>Stenomitos</taxon>
    </lineage>
</organism>
<dbReference type="PANTHER" id="PTHR38134:SF2">
    <property type="entry name" value="GALACTOKINASE"/>
    <property type="match status" value="1"/>
</dbReference>
<dbReference type="Proteomes" id="UP001476950">
    <property type="component" value="Unassembled WGS sequence"/>
</dbReference>
<name>A0ABV0KDP2_9CYAN</name>
<gene>
    <name evidence="1" type="ORF">NDI38_02835</name>
</gene>
<dbReference type="PANTHER" id="PTHR38134">
    <property type="entry name" value="SLR1395 PROTEIN"/>
    <property type="match status" value="1"/>
</dbReference>